<dbReference type="PANTHER" id="PTHR47074:SF48">
    <property type="entry name" value="POLYNUCLEOTIDYL TRANSFERASE, RIBONUCLEASE H-LIKE SUPERFAMILY PROTEIN"/>
    <property type="match status" value="1"/>
</dbReference>
<reference evidence="3" key="1">
    <citation type="submission" date="2020-06" db="EMBL/GenBank/DDBJ databases">
        <authorList>
            <person name="Li T."/>
            <person name="Hu X."/>
            <person name="Zhang T."/>
            <person name="Song X."/>
            <person name="Zhang H."/>
            <person name="Dai N."/>
            <person name="Sheng W."/>
            <person name="Hou X."/>
            <person name="Wei L."/>
        </authorList>
    </citation>
    <scope>NUCLEOTIDE SEQUENCE</scope>
    <source>
        <strain evidence="3">KEN1</strain>
        <tissue evidence="3">Leaf</tissue>
    </source>
</reference>
<protein>
    <recommendedName>
        <fullName evidence="2">RNase H type-1 domain-containing protein</fullName>
    </recommendedName>
</protein>
<dbReference type="EMBL" id="JACGWN010000007">
    <property type="protein sequence ID" value="KAL0443867.1"/>
    <property type="molecule type" value="Genomic_DNA"/>
</dbReference>
<feature type="chain" id="PRO_5043789116" description="RNase H type-1 domain-containing protein" evidence="1">
    <location>
        <begin position="20"/>
        <end position="173"/>
    </location>
</feature>
<gene>
    <name evidence="3" type="ORF">Slati_2109400</name>
</gene>
<dbReference type="InterPro" id="IPR052929">
    <property type="entry name" value="RNase_H-like_EbsB-rel"/>
</dbReference>
<organism evidence="3">
    <name type="scientific">Sesamum latifolium</name>
    <dbReference type="NCBI Taxonomy" id="2727402"/>
    <lineage>
        <taxon>Eukaryota</taxon>
        <taxon>Viridiplantae</taxon>
        <taxon>Streptophyta</taxon>
        <taxon>Embryophyta</taxon>
        <taxon>Tracheophyta</taxon>
        <taxon>Spermatophyta</taxon>
        <taxon>Magnoliopsida</taxon>
        <taxon>eudicotyledons</taxon>
        <taxon>Gunneridae</taxon>
        <taxon>Pentapetalae</taxon>
        <taxon>asterids</taxon>
        <taxon>lamiids</taxon>
        <taxon>Lamiales</taxon>
        <taxon>Pedaliaceae</taxon>
        <taxon>Sesamum</taxon>
    </lineage>
</organism>
<keyword evidence="1" id="KW-0732">Signal</keyword>
<reference evidence="3" key="2">
    <citation type="journal article" date="2024" name="Plant">
        <title>Genomic evolution and insights into agronomic trait innovations of Sesamum species.</title>
        <authorList>
            <person name="Miao H."/>
            <person name="Wang L."/>
            <person name="Qu L."/>
            <person name="Liu H."/>
            <person name="Sun Y."/>
            <person name="Le M."/>
            <person name="Wang Q."/>
            <person name="Wei S."/>
            <person name="Zheng Y."/>
            <person name="Lin W."/>
            <person name="Duan Y."/>
            <person name="Cao H."/>
            <person name="Xiong S."/>
            <person name="Wang X."/>
            <person name="Wei L."/>
            <person name="Li C."/>
            <person name="Ma Q."/>
            <person name="Ju M."/>
            <person name="Zhao R."/>
            <person name="Li G."/>
            <person name="Mu C."/>
            <person name="Tian Q."/>
            <person name="Mei H."/>
            <person name="Zhang T."/>
            <person name="Gao T."/>
            <person name="Zhang H."/>
        </authorList>
    </citation>
    <scope>NUCLEOTIDE SEQUENCE</scope>
    <source>
        <strain evidence="3">KEN1</strain>
    </source>
</reference>
<dbReference type="PANTHER" id="PTHR47074">
    <property type="entry name" value="BNAC02G40300D PROTEIN"/>
    <property type="match status" value="1"/>
</dbReference>
<dbReference type="PROSITE" id="PS51257">
    <property type="entry name" value="PROKAR_LIPOPROTEIN"/>
    <property type="match status" value="1"/>
</dbReference>
<dbReference type="InterPro" id="IPR002156">
    <property type="entry name" value="RNaseH_domain"/>
</dbReference>
<dbReference type="GO" id="GO:0003676">
    <property type="term" value="F:nucleic acid binding"/>
    <property type="evidence" value="ECO:0007669"/>
    <property type="project" value="InterPro"/>
</dbReference>
<dbReference type="GO" id="GO:0004523">
    <property type="term" value="F:RNA-DNA hybrid ribonuclease activity"/>
    <property type="evidence" value="ECO:0007669"/>
    <property type="project" value="InterPro"/>
</dbReference>
<dbReference type="Pfam" id="PF13456">
    <property type="entry name" value="RVT_3"/>
    <property type="match status" value="1"/>
</dbReference>
<feature type="domain" description="RNase H type-1" evidence="2">
    <location>
        <begin position="120"/>
        <end position="170"/>
    </location>
</feature>
<name>A0AAW2WTK3_9LAMI</name>
<evidence type="ECO:0000256" key="1">
    <source>
        <dbReference type="SAM" id="SignalP"/>
    </source>
</evidence>
<sequence>MENLKHMLLDCTFARLTWALSDLPWHGINLWSSCEDWMWNMSKLIDKEQSPWFLSVCWALWTSRNKHIMENEYEEPMKVIQNVKSLLAAFQLACSKSPIISVVKHPVRWERPSSGFVKINFDVAIFQQPKGAGAGILCRDPNGSCIDWLADFSPGVSAADHAEAIALRKGVGW</sequence>
<evidence type="ECO:0000313" key="3">
    <source>
        <dbReference type="EMBL" id="KAL0443867.1"/>
    </source>
</evidence>
<proteinExistence type="predicted"/>
<dbReference type="AlphaFoldDB" id="A0AAW2WTK3"/>
<comment type="caution">
    <text evidence="3">The sequence shown here is derived from an EMBL/GenBank/DDBJ whole genome shotgun (WGS) entry which is preliminary data.</text>
</comment>
<feature type="signal peptide" evidence="1">
    <location>
        <begin position="1"/>
        <end position="19"/>
    </location>
</feature>
<accession>A0AAW2WTK3</accession>
<evidence type="ECO:0000259" key="2">
    <source>
        <dbReference type="Pfam" id="PF13456"/>
    </source>
</evidence>